<organism evidence="1 2">
    <name type="scientific">Lithocarpus litseifolius</name>
    <dbReference type="NCBI Taxonomy" id="425828"/>
    <lineage>
        <taxon>Eukaryota</taxon>
        <taxon>Viridiplantae</taxon>
        <taxon>Streptophyta</taxon>
        <taxon>Embryophyta</taxon>
        <taxon>Tracheophyta</taxon>
        <taxon>Spermatophyta</taxon>
        <taxon>Magnoliopsida</taxon>
        <taxon>eudicotyledons</taxon>
        <taxon>Gunneridae</taxon>
        <taxon>Pentapetalae</taxon>
        <taxon>rosids</taxon>
        <taxon>fabids</taxon>
        <taxon>Fagales</taxon>
        <taxon>Fagaceae</taxon>
        <taxon>Lithocarpus</taxon>
    </lineage>
</organism>
<dbReference type="Gene3D" id="6.10.140.1150">
    <property type="match status" value="1"/>
</dbReference>
<sequence length="131" mass="14775">MEIDSDSYNLNVKSSEEGAAMQMDSSDSSTTQILSAFFSHEINNLTVRMEDINTGKFTVIYNAKVVITGLRAPIVKDPREIWPSESALVWSEVSQGIMSKNWEKAKEAMKAVKEKQRELLREIVKRGIFSS</sequence>
<evidence type="ECO:0000313" key="1">
    <source>
        <dbReference type="EMBL" id="KAL0015510.1"/>
    </source>
</evidence>
<reference evidence="1 2" key="1">
    <citation type="submission" date="2024-01" db="EMBL/GenBank/DDBJ databases">
        <title>A telomere-to-telomere, gap-free genome of sweet tea (Lithocarpus litseifolius).</title>
        <authorList>
            <person name="Zhou J."/>
        </authorList>
    </citation>
    <scope>NUCLEOTIDE SEQUENCE [LARGE SCALE GENOMIC DNA]</scope>
    <source>
        <strain evidence="1">Zhou-2022a</strain>
        <tissue evidence="1">Leaf</tissue>
    </source>
</reference>
<name>A0AAW2DXM4_9ROSI</name>
<dbReference type="AlphaFoldDB" id="A0AAW2DXM4"/>
<dbReference type="Proteomes" id="UP001459277">
    <property type="component" value="Unassembled WGS sequence"/>
</dbReference>
<dbReference type="EMBL" id="JAZDWU010000001">
    <property type="protein sequence ID" value="KAL0015510.1"/>
    <property type="molecule type" value="Genomic_DNA"/>
</dbReference>
<protein>
    <submittedName>
        <fullName evidence="1">Uncharacterized protein</fullName>
    </submittedName>
</protein>
<comment type="caution">
    <text evidence="1">The sequence shown here is derived from an EMBL/GenBank/DDBJ whole genome shotgun (WGS) entry which is preliminary data.</text>
</comment>
<dbReference type="InterPro" id="IPR037239">
    <property type="entry name" value="OSBP_sf"/>
</dbReference>
<gene>
    <name evidence="1" type="ORF">SO802_002579</name>
</gene>
<proteinExistence type="predicted"/>
<evidence type="ECO:0000313" key="2">
    <source>
        <dbReference type="Proteomes" id="UP001459277"/>
    </source>
</evidence>
<accession>A0AAW2DXM4</accession>
<keyword evidence="2" id="KW-1185">Reference proteome</keyword>
<dbReference type="SUPFAM" id="SSF144000">
    <property type="entry name" value="Oxysterol-binding protein-like"/>
    <property type="match status" value="1"/>
</dbReference>